<dbReference type="STRING" id="445710.ATSB10_26600"/>
<accession>A0A160N375</accession>
<dbReference type="PATRIC" id="fig|445710.3.peg.2652"/>
<evidence type="ECO:0000313" key="2">
    <source>
        <dbReference type="Proteomes" id="UP000077255"/>
    </source>
</evidence>
<dbReference type="OrthoDB" id="8907064at2"/>
<dbReference type="EMBL" id="CP014841">
    <property type="protein sequence ID" value="AND70114.1"/>
    <property type="molecule type" value="Genomic_DNA"/>
</dbReference>
<dbReference type="AlphaFoldDB" id="A0A160N375"/>
<reference evidence="1 2" key="1">
    <citation type="submission" date="2016-02" db="EMBL/GenBank/DDBJ databases">
        <title>Complete genome sequencing and analysis of ATSB10, Dyella thiooxydans isolated from rhizosphere soil of sunflower (Helianthus annuus L.).</title>
        <authorList>
            <person name="Lee Y."/>
            <person name="Hwangbo K."/>
            <person name="Chung H."/>
            <person name="Yoo J."/>
            <person name="Kim K.Y."/>
            <person name="Sa T.M."/>
            <person name="Um Y."/>
            <person name="Madhaiyan M."/>
        </authorList>
    </citation>
    <scope>NUCLEOTIDE SEQUENCE [LARGE SCALE GENOMIC DNA]</scope>
    <source>
        <strain evidence="1 2">ATSB10</strain>
    </source>
</reference>
<dbReference type="Proteomes" id="UP000077255">
    <property type="component" value="Chromosome"/>
</dbReference>
<name>A0A160N375_9GAMM</name>
<dbReference type="RefSeq" id="WP_063673197.1">
    <property type="nucleotide sequence ID" value="NZ_CP014841.1"/>
</dbReference>
<proteinExistence type="predicted"/>
<protein>
    <submittedName>
        <fullName evidence="1">Uncharacterized protein</fullName>
    </submittedName>
</protein>
<sequence length="141" mass="14506">MHHDGNEIPASWGKMAAAGTDAGQIAEHAVVLWRGVSAALSPIVGPAGVAALYQRSIHLTRTGHPGLPSASAPDPAPDEFESLRLALAGLSGTDAAAAATALAYTFHDLLTHLIGDSLTRRLLQSVWISPPSDQAAQDNAS</sequence>
<dbReference type="KEGG" id="dtx:ATSB10_26600"/>
<gene>
    <name evidence="1" type="ORF">ATSB10_26600</name>
</gene>
<organism evidence="1 2">
    <name type="scientific">Dyella thiooxydans</name>
    <dbReference type="NCBI Taxonomy" id="445710"/>
    <lineage>
        <taxon>Bacteria</taxon>
        <taxon>Pseudomonadati</taxon>
        <taxon>Pseudomonadota</taxon>
        <taxon>Gammaproteobacteria</taxon>
        <taxon>Lysobacterales</taxon>
        <taxon>Rhodanobacteraceae</taxon>
        <taxon>Dyella</taxon>
    </lineage>
</organism>
<evidence type="ECO:0000313" key="1">
    <source>
        <dbReference type="EMBL" id="AND70114.1"/>
    </source>
</evidence>
<keyword evidence="2" id="KW-1185">Reference proteome</keyword>